<evidence type="ECO:0000313" key="1">
    <source>
        <dbReference type="EMBL" id="KAF9649965.1"/>
    </source>
</evidence>
<comment type="caution">
    <text evidence="1">The sequence shown here is derived from an EMBL/GenBank/DDBJ whole genome shotgun (WGS) entry which is preliminary data.</text>
</comment>
<evidence type="ECO:0000313" key="2">
    <source>
        <dbReference type="Proteomes" id="UP000886501"/>
    </source>
</evidence>
<sequence length="313" mass="34751">MDSSCHSELYYPTYKGLGPQQPHPTGFSFEPHRSSNQYLLSFASHHAPADHPPGVLSTQYITPYNPLGILPARDNWHQLPVEHDPFISDRAGLIGPSSVQQQYVYLTYAEKAVQTIQLDPASEGNMVQGRPQIYQRPTPGKLVPQETYKPPRRQAEFSGSDAIVFIIDGKEGIRLSDASEGNWEGFEGGEDRSLFDGNRLQVMIRLHLVGCSPWNSKIATTDFTAKRQPITRRKLAAEVAKSVKKFIAREKLNGHDGGHPRCNWGDVSLENVFLTRMVHVSPASWQPEIFVERPSVALHAAASPSASSPSLFV</sequence>
<keyword evidence="2" id="KW-1185">Reference proteome</keyword>
<organism evidence="1 2">
    <name type="scientific">Thelephora ganbajun</name>
    <name type="common">Ganba fungus</name>
    <dbReference type="NCBI Taxonomy" id="370292"/>
    <lineage>
        <taxon>Eukaryota</taxon>
        <taxon>Fungi</taxon>
        <taxon>Dikarya</taxon>
        <taxon>Basidiomycota</taxon>
        <taxon>Agaricomycotina</taxon>
        <taxon>Agaricomycetes</taxon>
        <taxon>Thelephorales</taxon>
        <taxon>Thelephoraceae</taxon>
        <taxon>Thelephora</taxon>
    </lineage>
</organism>
<dbReference type="Proteomes" id="UP000886501">
    <property type="component" value="Unassembled WGS sequence"/>
</dbReference>
<reference evidence="1" key="1">
    <citation type="submission" date="2019-10" db="EMBL/GenBank/DDBJ databases">
        <authorList>
            <consortium name="DOE Joint Genome Institute"/>
            <person name="Kuo A."/>
            <person name="Miyauchi S."/>
            <person name="Kiss E."/>
            <person name="Drula E."/>
            <person name="Kohler A."/>
            <person name="Sanchez-Garcia M."/>
            <person name="Andreopoulos B."/>
            <person name="Barry K.W."/>
            <person name="Bonito G."/>
            <person name="Buee M."/>
            <person name="Carver A."/>
            <person name="Chen C."/>
            <person name="Cichocki N."/>
            <person name="Clum A."/>
            <person name="Culley D."/>
            <person name="Crous P.W."/>
            <person name="Fauchery L."/>
            <person name="Girlanda M."/>
            <person name="Hayes R."/>
            <person name="Keri Z."/>
            <person name="Labutti K."/>
            <person name="Lipzen A."/>
            <person name="Lombard V."/>
            <person name="Magnuson J."/>
            <person name="Maillard F."/>
            <person name="Morin E."/>
            <person name="Murat C."/>
            <person name="Nolan M."/>
            <person name="Ohm R."/>
            <person name="Pangilinan J."/>
            <person name="Pereira M."/>
            <person name="Perotto S."/>
            <person name="Peter M."/>
            <person name="Riley R."/>
            <person name="Sitrit Y."/>
            <person name="Stielow B."/>
            <person name="Szollosi G."/>
            <person name="Zifcakova L."/>
            <person name="Stursova M."/>
            <person name="Spatafora J.W."/>
            <person name="Tedersoo L."/>
            <person name="Vaario L.-M."/>
            <person name="Yamada A."/>
            <person name="Yan M."/>
            <person name="Wang P."/>
            <person name="Xu J."/>
            <person name="Bruns T."/>
            <person name="Baldrian P."/>
            <person name="Vilgalys R."/>
            <person name="Henrissat B."/>
            <person name="Grigoriev I.V."/>
            <person name="Hibbett D."/>
            <person name="Nagy L.G."/>
            <person name="Martin F.M."/>
        </authorList>
    </citation>
    <scope>NUCLEOTIDE SEQUENCE</scope>
    <source>
        <strain evidence="1">P2</strain>
    </source>
</reference>
<protein>
    <submittedName>
        <fullName evidence="1">Uncharacterized protein</fullName>
    </submittedName>
</protein>
<proteinExistence type="predicted"/>
<dbReference type="EMBL" id="MU117990">
    <property type="protein sequence ID" value="KAF9649965.1"/>
    <property type="molecule type" value="Genomic_DNA"/>
</dbReference>
<gene>
    <name evidence="1" type="ORF">BDM02DRAFT_3112728</name>
</gene>
<name>A0ACB6ZKN2_THEGA</name>
<reference evidence="1" key="2">
    <citation type="journal article" date="2020" name="Nat. Commun.">
        <title>Large-scale genome sequencing of mycorrhizal fungi provides insights into the early evolution of symbiotic traits.</title>
        <authorList>
            <person name="Miyauchi S."/>
            <person name="Kiss E."/>
            <person name="Kuo A."/>
            <person name="Drula E."/>
            <person name="Kohler A."/>
            <person name="Sanchez-Garcia M."/>
            <person name="Morin E."/>
            <person name="Andreopoulos B."/>
            <person name="Barry K.W."/>
            <person name="Bonito G."/>
            <person name="Buee M."/>
            <person name="Carver A."/>
            <person name="Chen C."/>
            <person name="Cichocki N."/>
            <person name="Clum A."/>
            <person name="Culley D."/>
            <person name="Crous P.W."/>
            <person name="Fauchery L."/>
            <person name="Girlanda M."/>
            <person name="Hayes R.D."/>
            <person name="Keri Z."/>
            <person name="LaButti K."/>
            <person name="Lipzen A."/>
            <person name="Lombard V."/>
            <person name="Magnuson J."/>
            <person name="Maillard F."/>
            <person name="Murat C."/>
            <person name="Nolan M."/>
            <person name="Ohm R.A."/>
            <person name="Pangilinan J."/>
            <person name="Pereira M.F."/>
            <person name="Perotto S."/>
            <person name="Peter M."/>
            <person name="Pfister S."/>
            <person name="Riley R."/>
            <person name="Sitrit Y."/>
            <person name="Stielow J.B."/>
            <person name="Szollosi G."/>
            <person name="Zifcakova L."/>
            <person name="Stursova M."/>
            <person name="Spatafora J.W."/>
            <person name="Tedersoo L."/>
            <person name="Vaario L.M."/>
            <person name="Yamada A."/>
            <person name="Yan M."/>
            <person name="Wang P."/>
            <person name="Xu J."/>
            <person name="Bruns T."/>
            <person name="Baldrian P."/>
            <person name="Vilgalys R."/>
            <person name="Dunand C."/>
            <person name="Henrissat B."/>
            <person name="Grigoriev I.V."/>
            <person name="Hibbett D."/>
            <person name="Nagy L.G."/>
            <person name="Martin F.M."/>
        </authorList>
    </citation>
    <scope>NUCLEOTIDE SEQUENCE</scope>
    <source>
        <strain evidence="1">P2</strain>
    </source>
</reference>
<accession>A0ACB6ZKN2</accession>